<dbReference type="SUPFAM" id="SSF53448">
    <property type="entry name" value="Nucleotide-diphospho-sugar transferases"/>
    <property type="match status" value="1"/>
</dbReference>
<dbReference type="RefSeq" id="WP_051315810.1">
    <property type="nucleotide sequence ID" value="NZ_BMWP01000001.1"/>
</dbReference>
<keyword evidence="3 5" id="KW-0808">Transferase</keyword>
<protein>
    <submittedName>
        <fullName evidence="5">Glycosyl transferase family 2</fullName>
    </submittedName>
</protein>
<comment type="caution">
    <text evidence="5">The sequence shown here is derived from an EMBL/GenBank/DDBJ whole genome shotgun (WGS) entry which is preliminary data.</text>
</comment>
<dbReference type="EMBL" id="BMWP01000001">
    <property type="protein sequence ID" value="GGW22382.1"/>
    <property type="molecule type" value="Genomic_DNA"/>
</dbReference>
<reference evidence="5" key="2">
    <citation type="submission" date="2020-09" db="EMBL/GenBank/DDBJ databases">
        <authorList>
            <person name="Sun Q."/>
            <person name="Kim S."/>
        </authorList>
    </citation>
    <scope>NUCLEOTIDE SEQUENCE</scope>
    <source>
        <strain evidence="5">KCTC 12113</strain>
    </source>
</reference>
<proteinExistence type="inferred from homology"/>
<name>A0A918MGL9_9FLAO</name>
<dbReference type="Gene3D" id="3.90.550.10">
    <property type="entry name" value="Spore Coat Polysaccharide Biosynthesis Protein SpsA, Chain A"/>
    <property type="match status" value="1"/>
</dbReference>
<keyword evidence="4" id="KW-0812">Transmembrane</keyword>
<keyword evidence="4" id="KW-1133">Transmembrane helix</keyword>
<accession>A0A918MGL9</accession>
<keyword evidence="2" id="KW-0328">Glycosyltransferase</keyword>
<evidence type="ECO:0000313" key="6">
    <source>
        <dbReference type="Proteomes" id="UP000634668"/>
    </source>
</evidence>
<dbReference type="PANTHER" id="PTHR43630">
    <property type="entry name" value="POLY-BETA-1,6-N-ACETYL-D-GLUCOSAMINE SYNTHASE"/>
    <property type="match status" value="1"/>
</dbReference>
<reference evidence="5" key="1">
    <citation type="journal article" date="2014" name="Int. J. Syst. Evol. Microbiol.">
        <title>Complete genome sequence of Corynebacterium casei LMG S-19264T (=DSM 44701T), isolated from a smear-ripened cheese.</title>
        <authorList>
            <consortium name="US DOE Joint Genome Institute (JGI-PGF)"/>
            <person name="Walter F."/>
            <person name="Albersmeier A."/>
            <person name="Kalinowski J."/>
            <person name="Ruckert C."/>
        </authorList>
    </citation>
    <scope>NUCLEOTIDE SEQUENCE</scope>
    <source>
        <strain evidence="5">KCTC 12113</strain>
    </source>
</reference>
<dbReference type="AlphaFoldDB" id="A0A918MGL9"/>
<gene>
    <name evidence="5" type="ORF">GCM10007383_02510</name>
</gene>
<organism evidence="5 6">
    <name type="scientific">Arenibacter certesii</name>
    <dbReference type="NCBI Taxonomy" id="228955"/>
    <lineage>
        <taxon>Bacteria</taxon>
        <taxon>Pseudomonadati</taxon>
        <taxon>Bacteroidota</taxon>
        <taxon>Flavobacteriia</taxon>
        <taxon>Flavobacteriales</taxon>
        <taxon>Flavobacteriaceae</taxon>
        <taxon>Arenibacter</taxon>
    </lineage>
</organism>
<dbReference type="Pfam" id="PF13641">
    <property type="entry name" value="Glyco_tranf_2_3"/>
    <property type="match status" value="1"/>
</dbReference>
<evidence type="ECO:0000256" key="4">
    <source>
        <dbReference type="SAM" id="Phobius"/>
    </source>
</evidence>
<keyword evidence="4" id="KW-0472">Membrane</keyword>
<evidence type="ECO:0000313" key="5">
    <source>
        <dbReference type="EMBL" id="GGW22382.1"/>
    </source>
</evidence>
<feature type="transmembrane region" description="Helical" evidence="4">
    <location>
        <begin position="389"/>
        <end position="411"/>
    </location>
</feature>
<dbReference type="InterPro" id="IPR029044">
    <property type="entry name" value="Nucleotide-diphossugar_trans"/>
</dbReference>
<evidence type="ECO:0000256" key="2">
    <source>
        <dbReference type="ARBA" id="ARBA00022676"/>
    </source>
</evidence>
<feature type="transmembrane region" description="Helical" evidence="4">
    <location>
        <begin position="12"/>
        <end position="36"/>
    </location>
</feature>
<dbReference type="PANTHER" id="PTHR43630:SF1">
    <property type="entry name" value="POLY-BETA-1,6-N-ACETYL-D-GLUCOSAMINE SYNTHASE"/>
    <property type="match status" value="1"/>
</dbReference>
<comment type="similarity">
    <text evidence="1">Belongs to the glycosyltransferase 2 family.</text>
</comment>
<dbReference type="Proteomes" id="UP000634668">
    <property type="component" value="Unassembled WGS sequence"/>
</dbReference>
<dbReference type="GO" id="GO:0016757">
    <property type="term" value="F:glycosyltransferase activity"/>
    <property type="evidence" value="ECO:0007669"/>
    <property type="project" value="UniProtKB-KW"/>
</dbReference>
<dbReference type="CDD" id="cd06423">
    <property type="entry name" value="CESA_like"/>
    <property type="match status" value="1"/>
</dbReference>
<evidence type="ECO:0000256" key="1">
    <source>
        <dbReference type="ARBA" id="ARBA00006739"/>
    </source>
</evidence>
<feature type="transmembrane region" description="Helical" evidence="4">
    <location>
        <begin position="360"/>
        <end position="383"/>
    </location>
</feature>
<keyword evidence="6" id="KW-1185">Reference proteome</keyword>
<evidence type="ECO:0000256" key="3">
    <source>
        <dbReference type="ARBA" id="ARBA00022679"/>
    </source>
</evidence>
<sequence>MNFNLFEFIDIASLLFLTYGLIIISGYIFLALFSFLELRDYKRKYNFRDEVPLLQSSHLPKISVLAPAYNEEANVIENVRSLLTLDYPSFEIVIINDGSSDNTLQSLISTFDLYLDDVLYFPHIHTKNVRGIYSSKQQSYKNLKVIDKENGGKADALNTGVNCCSHDIICCIDVDCILERDALLKLVKPFLNNDKKVIASGGIIRVANSCIIEDGRIIEVRLPDTFLARAQILEYFRAFLMGRMAWSRVDGLLLISGAFGMFDKKTVIESGGYNPNTVGEDMELLVRMRRLMRDKKIPYTVSFVPDPLCWTEVPQSWKVLYRQRNRWTRGTIETLGLHKGLLFNPKYGVLGMLSTPYWMFFEWFAPLIEFAGIIFLILMFLFGQLNLHVFLIFFGVVYTFSILFSITALFFEEFSFQQYKKPKYMVRLLRTAFLEPLLYHPFVMWAAVKGNIDLILGKTSWGKMTRTGLSNPSKTKPK</sequence>